<sequence>MCLESVQYSVLVNGENVGPIIPGRGLRQGDPLSLEDVREAQYMKKILNVYEKASGQAINYAKSIGNRAISWENTGRGKQSWKLVSNHDNILSQVFKAKYYPKERFLDAKLGHNPSYVWRSINASQVPNKVKLFLWRALRGCLSVQGRLVKKGIPSYEVWLETDERQQINYFMTDTRGFVPMMFEMIEKIELETMSKIAMMLWTIWWRRNKKCWKDRSPTIFEVRRRAKENLHDWLKVQQQKNTSCRNIAPEDYKWTKPSRGTLKCNIDSACYMEQNIYSVG</sequence>
<name>A0A2K3P4X7_TRIPR</name>
<gene>
    <name evidence="1" type="ORF">L195_g006887</name>
</gene>
<dbReference type="AlphaFoldDB" id="A0A2K3P4X7"/>
<protein>
    <submittedName>
        <fullName evidence="1">Pentatricopeptide repeat-containing protein</fullName>
    </submittedName>
</protein>
<accession>A0A2K3P4X7</accession>
<comment type="caution">
    <text evidence="1">The sequence shown here is derived from an EMBL/GenBank/DDBJ whole genome shotgun (WGS) entry which is preliminary data.</text>
</comment>
<evidence type="ECO:0000313" key="2">
    <source>
        <dbReference type="Proteomes" id="UP000236291"/>
    </source>
</evidence>
<reference evidence="1 2" key="1">
    <citation type="journal article" date="2014" name="Am. J. Bot.">
        <title>Genome assembly and annotation for red clover (Trifolium pratense; Fabaceae).</title>
        <authorList>
            <person name="Istvanek J."/>
            <person name="Jaros M."/>
            <person name="Krenek A."/>
            <person name="Repkova J."/>
        </authorList>
    </citation>
    <scope>NUCLEOTIDE SEQUENCE [LARGE SCALE GENOMIC DNA]</scope>
    <source>
        <strain evidence="2">cv. Tatra</strain>
        <tissue evidence="1">Young leaves</tissue>
    </source>
</reference>
<organism evidence="1 2">
    <name type="scientific">Trifolium pratense</name>
    <name type="common">Red clover</name>
    <dbReference type="NCBI Taxonomy" id="57577"/>
    <lineage>
        <taxon>Eukaryota</taxon>
        <taxon>Viridiplantae</taxon>
        <taxon>Streptophyta</taxon>
        <taxon>Embryophyta</taxon>
        <taxon>Tracheophyta</taxon>
        <taxon>Spermatophyta</taxon>
        <taxon>Magnoliopsida</taxon>
        <taxon>eudicotyledons</taxon>
        <taxon>Gunneridae</taxon>
        <taxon>Pentapetalae</taxon>
        <taxon>rosids</taxon>
        <taxon>fabids</taxon>
        <taxon>Fabales</taxon>
        <taxon>Fabaceae</taxon>
        <taxon>Papilionoideae</taxon>
        <taxon>50 kb inversion clade</taxon>
        <taxon>NPAAA clade</taxon>
        <taxon>Hologalegina</taxon>
        <taxon>IRL clade</taxon>
        <taxon>Trifolieae</taxon>
        <taxon>Trifolium</taxon>
    </lineage>
</organism>
<dbReference type="STRING" id="57577.A0A2K3P4X7"/>
<proteinExistence type="predicted"/>
<feature type="non-terminal residue" evidence="1">
    <location>
        <position position="281"/>
    </location>
</feature>
<dbReference type="EMBL" id="ASHM01003736">
    <property type="protein sequence ID" value="PNY10313.1"/>
    <property type="molecule type" value="Genomic_DNA"/>
</dbReference>
<evidence type="ECO:0000313" key="1">
    <source>
        <dbReference type="EMBL" id="PNY10313.1"/>
    </source>
</evidence>
<dbReference type="Proteomes" id="UP000236291">
    <property type="component" value="Unassembled WGS sequence"/>
</dbReference>
<reference evidence="1 2" key="2">
    <citation type="journal article" date="2017" name="Front. Plant Sci.">
        <title>Gene Classification and Mining of Molecular Markers Useful in Red Clover (Trifolium pratense) Breeding.</title>
        <authorList>
            <person name="Istvanek J."/>
            <person name="Dluhosova J."/>
            <person name="Dluhos P."/>
            <person name="Patkova L."/>
            <person name="Nedelnik J."/>
            <person name="Repkova J."/>
        </authorList>
    </citation>
    <scope>NUCLEOTIDE SEQUENCE [LARGE SCALE GENOMIC DNA]</scope>
    <source>
        <strain evidence="2">cv. Tatra</strain>
        <tissue evidence="1">Young leaves</tissue>
    </source>
</reference>